<accession>H2Y2X1</accession>
<dbReference type="InParanoid" id="H2Y2X1"/>
<dbReference type="SUPFAM" id="SSF56436">
    <property type="entry name" value="C-type lectin-like"/>
    <property type="match status" value="1"/>
</dbReference>
<dbReference type="InterPro" id="IPR016187">
    <property type="entry name" value="CTDL_fold"/>
</dbReference>
<evidence type="ECO:0000313" key="2">
    <source>
        <dbReference type="Ensembl" id="ENSCINP00000036256.1"/>
    </source>
</evidence>
<dbReference type="Proteomes" id="UP000008144">
    <property type="component" value="Unassembled WGS sequence"/>
</dbReference>
<organism evidence="2 3">
    <name type="scientific">Ciona intestinalis</name>
    <name type="common">Transparent sea squirt</name>
    <name type="synonym">Ascidia intestinalis</name>
    <dbReference type="NCBI Taxonomy" id="7719"/>
    <lineage>
        <taxon>Eukaryota</taxon>
        <taxon>Metazoa</taxon>
        <taxon>Chordata</taxon>
        <taxon>Tunicata</taxon>
        <taxon>Ascidiacea</taxon>
        <taxon>Phlebobranchia</taxon>
        <taxon>Cionidae</taxon>
        <taxon>Ciona</taxon>
    </lineage>
</organism>
<dbReference type="Gene3D" id="3.10.100.10">
    <property type="entry name" value="Mannose-Binding Protein A, subunit A"/>
    <property type="match status" value="1"/>
</dbReference>
<feature type="signal peptide" evidence="1">
    <location>
        <begin position="1"/>
        <end position="19"/>
    </location>
</feature>
<evidence type="ECO:0008006" key="4">
    <source>
        <dbReference type="Google" id="ProtNLM"/>
    </source>
</evidence>
<keyword evidence="3" id="KW-1185">Reference proteome</keyword>
<protein>
    <recommendedName>
        <fullName evidence="4">C-type lectin domain-containing protein</fullName>
    </recommendedName>
</protein>
<dbReference type="AlphaFoldDB" id="H2Y2X1"/>
<sequence>MNCAIMLIVLSLVVMFAKTQEFDYLNGYYFIFSSQTANHAGAKSACVRMGGHLAIIPDWETENFLRNKGLIYKYRTKNWMTSNNYAYIDAVKTSDG</sequence>
<proteinExistence type="predicted"/>
<dbReference type="InterPro" id="IPR016186">
    <property type="entry name" value="C-type_lectin-like/link_sf"/>
</dbReference>
<reference evidence="2" key="2">
    <citation type="submission" date="2025-08" db="UniProtKB">
        <authorList>
            <consortium name="Ensembl"/>
        </authorList>
    </citation>
    <scope>IDENTIFICATION</scope>
</reference>
<feature type="chain" id="PRO_5003578332" description="C-type lectin domain-containing protein" evidence="1">
    <location>
        <begin position="20"/>
        <end position="96"/>
    </location>
</feature>
<evidence type="ECO:0000313" key="3">
    <source>
        <dbReference type="Proteomes" id="UP000008144"/>
    </source>
</evidence>
<dbReference type="HOGENOM" id="CLU_2364891_0_0_1"/>
<reference evidence="2" key="3">
    <citation type="submission" date="2025-09" db="UniProtKB">
        <authorList>
            <consortium name="Ensembl"/>
        </authorList>
    </citation>
    <scope>IDENTIFICATION</scope>
</reference>
<name>H2Y2X1_CIOIN</name>
<dbReference type="Ensembl" id="ENSCINT00000032002.1">
    <property type="protein sequence ID" value="ENSCINP00000036256.1"/>
    <property type="gene ID" value="ENSCING00000021236.1"/>
</dbReference>
<evidence type="ECO:0000256" key="1">
    <source>
        <dbReference type="SAM" id="SignalP"/>
    </source>
</evidence>
<keyword evidence="1" id="KW-0732">Signal</keyword>
<reference evidence="3" key="1">
    <citation type="journal article" date="2002" name="Science">
        <title>The draft genome of Ciona intestinalis: insights into chordate and vertebrate origins.</title>
        <authorList>
            <person name="Dehal P."/>
            <person name="Satou Y."/>
            <person name="Campbell R.K."/>
            <person name="Chapman J."/>
            <person name="Degnan B."/>
            <person name="De Tomaso A."/>
            <person name="Davidson B."/>
            <person name="Di Gregorio A."/>
            <person name="Gelpke M."/>
            <person name="Goodstein D.M."/>
            <person name="Harafuji N."/>
            <person name="Hastings K.E."/>
            <person name="Ho I."/>
            <person name="Hotta K."/>
            <person name="Huang W."/>
            <person name="Kawashima T."/>
            <person name="Lemaire P."/>
            <person name="Martinez D."/>
            <person name="Meinertzhagen I.A."/>
            <person name="Necula S."/>
            <person name="Nonaka M."/>
            <person name="Putnam N."/>
            <person name="Rash S."/>
            <person name="Saiga H."/>
            <person name="Satake M."/>
            <person name="Terry A."/>
            <person name="Yamada L."/>
            <person name="Wang H.G."/>
            <person name="Awazu S."/>
            <person name="Azumi K."/>
            <person name="Boore J."/>
            <person name="Branno M."/>
            <person name="Chin-Bow S."/>
            <person name="DeSantis R."/>
            <person name="Doyle S."/>
            <person name="Francino P."/>
            <person name="Keys D.N."/>
            <person name="Haga S."/>
            <person name="Hayashi H."/>
            <person name="Hino K."/>
            <person name="Imai K.S."/>
            <person name="Inaba K."/>
            <person name="Kano S."/>
            <person name="Kobayashi K."/>
            <person name="Kobayashi M."/>
            <person name="Lee B.I."/>
            <person name="Makabe K.W."/>
            <person name="Manohar C."/>
            <person name="Matassi G."/>
            <person name="Medina M."/>
            <person name="Mochizuki Y."/>
            <person name="Mount S."/>
            <person name="Morishita T."/>
            <person name="Miura S."/>
            <person name="Nakayama A."/>
            <person name="Nishizaka S."/>
            <person name="Nomoto H."/>
            <person name="Ohta F."/>
            <person name="Oishi K."/>
            <person name="Rigoutsos I."/>
            <person name="Sano M."/>
            <person name="Sasaki A."/>
            <person name="Sasakura Y."/>
            <person name="Shoguchi E."/>
            <person name="Shin-i T."/>
            <person name="Spagnuolo A."/>
            <person name="Stainier D."/>
            <person name="Suzuki M.M."/>
            <person name="Tassy O."/>
            <person name="Takatori N."/>
            <person name="Tokuoka M."/>
            <person name="Yagi K."/>
            <person name="Yoshizaki F."/>
            <person name="Wada S."/>
            <person name="Zhang C."/>
            <person name="Hyatt P.D."/>
            <person name="Larimer F."/>
            <person name="Detter C."/>
            <person name="Doggett N."/>
            <person name="Glavina T."/>
            <person name="Hawkins T."/>
            <person name="Richardson P."/>
            <person name="Lucas S."/>
            <person name="Kohara Y."/>
            <person name="Levine M."/>
            <person name="Satoh N."/>
            <person name="Rokhsar D.S."/>
        </authorList>
    </citation>
    <scope>NUCLEOTIDE SEQUENCE [LARGE SCALE GENOMIC DNA]</scope>
</reference>